<dbReference type="AlphaFoldDB" id="A0A0A8ZTH8"/>
<feature type="transmembrane region" description="Helical" evidence="1">
    <location>
        <begin position="6"/>
        <end position="31"/>
    </location>
</feature>
<keyword evidence="1" id="KW-0472">Membrane</keyword>
<keyword evidence="1" id="KW-1133">Transmembrane helix</keyword>
<evidence type="ECO:0000313" key="2">
    <source>
        <dbReference type="EMBL" id="JAD38102.1"/>
    </source>
</evidence>
<protein>
    <submittedName>
        <fullName evidence="2">Uncharacterized protein</fullName>
    </submittedName>
</protein>
<organism evidence="2">
    <name type="scientific">Arundo donax</name>
    <name type="common">Giant reed</name>
    <name type="synonym">Donax arundinaceus</name>
    <dbReference type="NCBI Taxonomy" id="35708"/>
    <lineage>
        <taxon>Eukaryota</taxon>
        <taxon>Viridiplantae</taxon>
        <taxon>Streptophyta</taxon>
        <taxon>Embryophyta</taxon>
        <taxon>Tracheophyta</taxon>
        <taxon>Spermatophyta</taxon>
        <taxon>Magnoliopsida</taxon>
        <taxon>Liliopsida</taxon>
        <taxon>Poales</taxon>
        <taxon>Poaceae</taxon>
        <taxon>PACMAD clade</taxon>
        <taxon>Arundinoideae</taxon>
        <taxon>Arundineae</taxon>
        <taxon>Arundo</taxon>
    </lineage>
</organism>
<evidence type="ECO:0000256" key="1">
    <source>
        <dbReference type="SAM" id="Phobius"/>
    </source>
</evidence>
<keyword evidence="1" id="KW-0812">Transmembrane</keyword>
<dbReference type="EMBL" id="GBRH01259793">
    <property type="protein sequence ID" value="JAD38102.1"/>
    <property type="molecule type" value="Transcribed_RNA"/>
</dbReference>
<accession>A0A0A8ZTH8</accession>
<reference evidence="2" key="1">
    <citation type="submission" date="2014-09" db="EMBL/GenBank/DDBJ databases">
        <authorList>
            <person name="Magalhaes I.L.F."/>
            <person name="Oliveira U."/>
            <person name="Santos F.R."/>
            <person name="Vidigal T.H.D.A."/>
            <person name="Brescovit A.D."/>
            <person name="Santos A.J."/>
        </authorList>
    </citation>
    <scope>NUCLEOTIDE SEQUENCE</scope>
    <source>
        <tissue evidence="2">Shoot tissue taken approximately 20 cm above the soil surface</tissue>
    </source>
</reference>
<reference evidence="2" key="2">
    <citation type="journal article" date="2015" name="Data Brief">
        <title>Shoot transcriptome of the giant reed, Arundo donax.</title>
        <authorList>
            <person name="Barrero R.A."/>
            <person name="Guerrero F.D."/>
            <person name="Moolhuijzen P."/>
            <person name="Goolsby J.A."/>
            <person name="Tidwell J."/>
            <person name="Bellgard S.E."/>
            <person name="Bellgard M.I."/>
        </authorList>
    </citation>
    <scope>NUCLEOTIDE SEQUENCE</scope>
    <source>
        <tissue evidence="2">Shoot tissue taken approximately 20 cm above the soil surface</tissue>
    </source>
</reference>
<sequence length="44" mass="5096">MFSELFAQYFCSHLSVSQIICIMLSLAAYWCRSNGRITRRHGTP</sequence>
<proteinExistence type="predicted"/>
<name>A0A0A8ZTH8_ARUDO</name>